<reference evidence="1 2" key="1">
    <citation type="submission" date="2020-10" db="EMBL/GenBank/DDBJ databases">
        <title>Phylogeny of dyella-like bacteria.</title>
        <authorList>
            <person name="Fu J."/>
        </authorList>
    </citation>
    <scope>NUCLEOTIDE SEQUENCE [LARGE SCALE GENOMIC DNA]</scope>
    <source>
        <strain evidence="1 2">DHG40</strain>
    </source>
</reference>
<dbReference type="SUPFAM" id="SSF56059">
    <property type="entry name" value="Glutathione synthetase ATP-binding domain-like"/>
    <property type="match status" value="1"/>
</dbReference>
<keyword evidence="2" id="KW-1185">Reference proteome</keyword>
<dbReference type="InterPro" id="IPR053191">
    <property type="entry name" value="DcsG_Biosynth_Enzyme"/>
</dbReference>
<dbReference type="RefSeq" id="WP_380006998.1">
    <property type="nucleotide sequence ID" value="NZ_JADIKI010000023.1"/>
</dbReference>
<gene>
    <name evidence="1" type="ORF">ISP18_20790</name>
</gene>
<organism evidence="1 2">
    <name type="scientific">Dyella humi</name>
    <dbReference type="NCBI Taxonomy" id="1770547"/>
    <lineage>
        <taxon>Bacteria</taxon>
        <taxon>Pseudomonadati</taxon>
        <taxon>Pseudomonadota</taxon>
        <taxon>Gammaproteobacteria</taxon>
        <taxon>Lysobacterales</taxon>
        <taxon>Rhodanobacteraceae</taxon>
        <taxon>Dyella</taxon>
    </lineage>
</organism>
<evidence type="ECO:0000313" key="2">
    <source>
        <dbReference type="Proteomes" id="UP001620409"/>
    </source>
</evidence>
<dbReference type="PANTHER" id="PTHR39217:SF1">
    <property type="entry name" value="GLUTATHIONE SYNTHETASE"/>
    <property type="match status" value="1"/>
</dbReference>
<protein>
    <recommendedName>
        <fullName evidence="3">ATP-grasp domain-containing protein</fullName>
    </recommendedName>
</protein>
<evidence type="ECO:0000313" key="1">
    <source>
        <dbReference type="EMBL" id="MFK2857053.1"/>
    </source>
</evidence>
<dbReference type="Proteomes" id="UP001620409">
    <property type="component" value="Unassembled WGS sequence"/>
</dbReference>
<dbReference type="PANTHER" id="PTHR39217">
    <property type="match status" value="1"/>
</dbReference>
<sequence length="301" mass="33577">MPTSHFRLAIASSRQFPGIHADDIHLAATLERLGVACTVCVWNDPQMDWTAFDAVLIRTIWDYFEHYAAFLAWLDMLERLSVTTINDTRTLRWNSDKRYLLELERQGVPVIPTQVAQGGNLQEALSSMSDRDVVVKPTVSGGAWHTVRGKGGTADFDQACARLPKELDYLVQPFVPEIASNGEWSLMYFDDMYSHAVLKRPTAGDYRVQEQHGGSIAPAAPDDTIVQAASKTLAATAALGHRELAYARVDGVVVNGQFLVMELEVIEPSLFLTERPDAAERFAQHLVERLQRRANGQRRLG</sequence>
<comment type="caution">
    <text evidence="1">The sequence shown here is derived from an EMBL/GenBank/DDBJ whole genome shotgun (WGS) entry which is preliminary data.</text>
</comment>
<dbReference type="Gene3D" id="3.40.50.20">
    <property type="match status" value="1"/>
</dbReference>
<accession>A0ABW8IQH7</accession>
<dbReference type="EMBL" id="JADIKI010000023">
    <property type="protein sequence ID" value="MFK2857053.1"/>
    <property type="molecule type" value="Genomic_DNA"/>
</dbReference>
<dbReference type="Gene3D" id="3.30.470.20">
    <property type="entry name" value="ATP-grasp fold, B domain"/>
    <property type="match status" value="1"/>
</dbReference>
<name>A0ABW8IQH7_9GAMM</name>
<proteinExistence type="predicted"/>
<evidence type="ECO:0008006" key="3">
    <source>
        <dbReference type="Google" id="ProtNLM"/>
    </source>
</evidence>